<dbReference type="OrthoDB" id="8189408at2759"/>
<gene>
    <name evidence="1" type="ORF">MMEN_LOCUS22101</name>
</gene>
<reference evidence="1" key="1">
    <citation type="submission" date="2021-05" db="EMBL/GenBank/DDBJ databases">
        <authorList>
            <person name="Tigano A."/>
        </authorList>
    </citation>
    <scope>NUCLEOTIDE SEQUENCE</scope>
</reference>
<dbReference type="AlphaFoldDB" id="A0A8S4C0B6"/>
<dbReference type="GO" id="GO:0031344">
    <property type="term" value="P:regulation of cell projection organization"/>
    <property type="evidence" value="ECO:0007669"/>
    <property type="project" value="TreeGrafter"/>
</dbReference>
<sequence>MPAVSAPKLAFGSTQDRKLFPVHYAPDRLGNELSRQTEPHLGPGCHDNHEFGTIIYNLEKTPGSKRGYGLSARTAVRFPLCNKAGCIKFFSSD</sequence>
<evidence type="ECO:0000313" key="1">
    <source>
        <dbReference type="EMBL" id="CAG6021916.1"/>
    </source>
</evidence>
<proteinExistence type="predicted"/>
<comment type="caution">
    <text evidence="1">The sequence shown here is derived from an EMBL/GenBank/DDBJ whole genome shotgun (WGS) entry which is preliminary data.</text>
</comment>
<dbReference type="Proteomes" id="UP000677803">
    <property type="component" value="Unassembled WGS sequence"/>
</dbReference>
<dbReference type="PANTHER" id="PTHR31508:SF2">
    <property type="entry name" value="PROTEIN PITCHFORK"/>
    <property type="match status" value="1"/>
</dbReference>
<accession>A0A8S4C0B6</accession>
<name>A0A8S4C0B6_9TELE</name>
<evidence type="ECO:0000313" key="2">
    <source>
        <dbReference type="Proteomes" id="UP000677803"/>
    </source>
</evidence>
<protein>
    <submittedName>
        <fullName evidence="1">(Atlantic silverside) hypothetical protein</fullName>
    </submittedName>
</protein>
<organism evidence="1 2">
    <name type="scientific">Menidia menidia</name>
    <name type="common">Atlantic silverside</name>
    <dbReference type="NCBI Taxonomy" id="238744"/>
    <lineage>
        <taxon>Eukaryota</taxon>
        <taxon>Metazoa</taxon>
        <taxon>Chordata</taxon>
        <taxon>Craniata</taxon>
        <taxon>Vertebrata</taxon>
        <taxon>Euteleostomi</taxon>
        <taxon>Actinopterygii</taxon>
        <taxon>Neopterygii</taxon>
        <taxon>Teleostei</taxon>
        <taxon>Neoteleostei</taxon>
        <taxon>Acanthomorphata</taxon>
        <taxon>Ovalentaria</taxon>
        <taxon>Atherinomorphae</taxon>
        <taxon>Atheriniformes</taxon>
        <taxon>Atherinopsidae</taxon>
        <taxon>Menidiinae</taxon>
        <taxon>Menidia</taxon>
    </lineage>
</organism>
<dbReference type="GO" id="GO:0008092">
    <property type="term" value="F:cytoskeletal protein binding"/>
    <property type="evidence" value="ECO:0007669"/>
    <property type="project" value="TreeGrafter"/>
</dbReference>
<keyword evidence="2" id="KW-1185">Reference proteome</keyword>
<dbReference type="InterPro" id="IPR033602">
    <property type="entry name" value="CIMAP3"/>
</dbReference>
<dbReference type="PANTHER" id="PTHR31508">
    <property type="entry name" value="PROTEIN PITCHFORK"/>
    <property type="match status" value="1"/>
</dbReference>
<dbReference type="EMBL" id="CAJRST010041110">
    <property type="protein sequence ID" value="CAG6021916.1"/>
    <property type="molecule type" value="Genomic_DNA"/>
</dbReference>